<comment type="similarity">
    <text evidence="5">Belongs to the BI1 family.</text>
</comment>
<keyword evidence="2 5" id="KW-0812">Transmembrane</keyword>
<organism evidence="6 7">
    <name type="scientific">Henosepilachna vigintioctopunctata</name>
    <dbReference type="NCBI Taxonomy" id="420089"/>
    <lineage>
        <taxon>Eukaryota</taxon>
        <taxon>Metazoa</taxon>
        <taxon>Ecdysozoa</taxon>
        <taxon>Arthropoda</taxon>
        <taxon>Hexapoda</taxon>
        <taxon>Insecta</taxon>
        <taxon>Pterygota</taxon>
        <taxon>Neoptera</taxon>
        <taxon>Endopterygota</taxon>
        <taxon>Coleoptera</taxon>
        <taxon>Polyphaga</taxon>
        <taxon>Cucujiformia</taxon>
        <taxon>Coccinelloidea</taxon>
        <taxon>Coccinellidae</taxon>
        <taxon>Epilachninae</taxon>
        <taxon>Epilachnini</taxon>
        <taxon>Henosepilachna</taxon>
    </lineage>
</organism>
<dbReference type="GO" id="GO:0005743">
    <property type="term" value="C:mitochondrial inner membrane"/>
    <property type="evidence" value="ECO:0007669"/>
    <property type="project" value="TreeGrafter"/>
</dbReference>
<dbReference type="CDD" id="cd10431">
    <property type="entry name" value="GHITM"/>
    <property type="match status" value="1"/>
</dbReference>
<feature type="transmembrane region" description="Helical" evidence="5">
    <location>
        <begin position="264"/>
        <end position="284"/>
    </location>
</feature>
<reference evidence="6 7" key="1">
    <citation type="submission" date="2023-03" db="EMBL/GenBank/DDBJ databases">
        <title>Genome insight into feeding habits of ladybird beetles.</title>
        <authorList>
            <person name="Li H.-S."/>
            <person name="Huang Y.-H."/>
            <person name="Pang H."/>
        </authorList>
    </citation>
    <scope>NUCLEOTIDE SEQUENCE [LARGE SCALE GENOMIC DNA]</scope>
    <source>
        <strain evidence="6">SYSU_2023b</strain>
        <tissue evidence="6">Whole body</tissue>
    </source>
</reference>
<evidence type="ECO:0000313" key="6">
    <source>
        <dbReference type="EMBL" id="KAK9872318.1"/>
    </source>
</evidence>
<dbReference type="PANTHER" id="PTHR23291:SF112">
    <property type="entry name" value="GROWTH HORMONE-INDUCIBLE TRANSMEMBRANE PROTEIN"/>
    <property type="match status" value="1"/>
</dbReference>
<dbReference type="AlphaFoldDB" id="A0AAW1TPS2"/>
<keyword evidence="3 5" id="KW-1133">Transmembrane helix</keyword>
<dbReference type="Proteomes" id="UP001431783">
    <property type="component" value="Unassembled WGS sequence"/>
</dbReference>
<comment type="caution">
    <text evidence="6">The sequence shown here is derived from an EMBL/GenBank/DDBJ whole genome shotgun (WGS) entry which is preliminary data.</text>
</comment>
<keyword evidence="7" id="KW-1185">Reference proteome</keyword>
<proteinExistence type="inferred from homology"/>
<evidence type="ECO:0000256" key="3">
    <source>
        <dbReference type="ARBA" id="ARBA00022989"/>
    </source>
</evidence>
<feature type="transmembrane region" description="Helical" evidence="5">
    <location>
        <begin position="209"/>
        <end position="227"/>
    </location>
</feature>
<dbReference type="EMBL" id="JARQZJ010000010">
    <property type="protein sequence ID" value="KAK9872318.1"/>
    <property type="molecule type" value="Genomic_DNA"/>
</dbReference>
<evidence type="ECO:0000256" key="2">
    <source>
        <dbReference type="ARBA" id="ARBA00022692"/>
    </source>
</evidence>
<dbReference type="InterPro" id="IPR035871">
    <property type="entry name" value="GHITM"/>
</dbReference>
<dbReference type="PANTHER" id="PTHR23291">
    <property type="entry name" value="BAX INHIBITOR-RELATED"/>
    <property type="match status" value="1"/>
</dbReference>
<gene>
    <name evidence="6" type="ORF">WA026_017126</name>
</gene>
<name>A0AAW1TPS2_9CUCU</name>
<keyword evidence="4 5" id="KW-0472">Membrane</keyword>
<evidence type="ECO:0000313" key="7">
    <source>
        <dbReference type="Proteomes" id="UP001431783"/>
    </source>
</evidence>
<comment type="subcellular location">
    <subcellularLocation>
        <location evidence="1">Membrane</location>
        <topology evidence="1">Multi-pass membrane protein</topology>
    </subcellularLocation>
</comment>
<evidence type="ECO:0000256" key="5">
    <source>
        <dbReference type="RuleBase" id="RU004379"/>
    </source>
</evidence>
<dbReference type="Pfam" id="PF01027">
    <property type="entry name" value="Bax1-I"/>
    <property type="match status" value="1"/>
</dbReference>
<dbReference type="InterPro" id="IPR006214">
    <property type="entry name" value="Bax_inhibitor_1-related"/>
</dbReference>
<feature type="transmembrane region" description="Helical" evidence="5">
    <location>
        <begin position="119"/>
        <end position="137"/>
    </location>
</feature>
<feature type="transmembrane region" description="Helical" evidence="5">
    <location>
        <begin position="71"/>
        <end position="92"/>
    </location>
</feature>
<sequence>MASLIVKMCRNPSLQTYNSLQKLNYVWNVPKNKPLVRLFNSEGKDAASRAARRATLKERAMQPTTGTPYRIGAGAVAGASVLGMGALCYYGLGFSNEPSLMDHATVWPQYVRDRVKATYMYFGGSVMITAASALAAFRSPIIMNLVTRGGLMGLAISLGAMLGTGILCQSIPYTGGAGAKQIAWLLHTATMGAVLAPICFMGGPLLIRAAWYTAGIVGGLSAVAVCAPSDKFLYMGAPLAMGLGVVFVSSIGTMFLSPASALGAGLYSISLYGGLILFSGFLLYDTQRIVAQAERYTTSPDLYGVRPYDPINACLSIYMDTLNIFIRIATILAGGGNQRKK</sequence>
<evidence type="ECO:0008006" key="8">
    <source>
        <dbReference type="Google" id="ProtNLM"/>
    </source>
</evidence>
<feature type="transmembrane region" description="Helical" evidence="5">
    <location>
        <begin position="239"/>
        <end position="258"/>
    </location>
</feature>
<feature type="transmembrane region" description="Helical" evidence="5">
    <location>
        <begin position="149"/>
        <end position="170"/>
    </location>
</feature>
<evidence type="ECO:0000256" key="1">
    <source>
        <dbReference type="ARBA" id="ARBA00004141"/>
    </source>
</evidence>
<protein>
    <recommendedName>
        <fullName evidence="8">Growth hormone-inducible transmembrane protein</fullName>
    </recommendedName>
</protein>
<accession>A0AAW1TPS2</accession>
<evidence type="ECO:0000256" key="4">
    <source>
        <dbReference type="ARBA" id="ARBA00023136"/>
    </source>
</evidence>